<dbReference type="Proteomes" id="UP000663505">
    <property type="component" value="Chromosome"/>
</dbReference>
<evidence type="ECO:0000259" key="11">
    <source>
        <dbReference type="PROSITE" id="PS51755"/>
    </source>
</evidence>
<dbReference type="CDD" id="cd00383">
    <property type="entry name" value="trans_reg_C"/>
    <property type="match status" value="1"/>
</dbReference>
<keyword evidence="6 9" id="KW-0238">DNA-binding</keyword>
<dbReference type="GO" id="GO:0000156">
    <property type="term" value="F:phosphorelay response regulator activity"/>
    <property type="evidence" value="ECO:0007669"/>
    <property type="project" value="TreeGrafter"/>
</dbReference>
<evidence type="ECO:0000313" key="12">
    <source>
        <dbReference type="EMBL" id="QSO46905.1"/>
    </source>
</evidence>
<evidence type="ECO:0000256" key="3">
    <source>
        <dbReference type="ARBA" id="ARBA00022553"/>
    </source>
</evidence>
<dbReference type="GO" id="GO:0000987">
    <property type="term" value="F:cis-regulatory region sequence-specific DNA binding"/>
    <property type="evidence" value="ECO:0007669"/>
    <property type="project" value="UniProtKB-ARBA"/>
</dbReference>
<comment type="subcellular location">
    <subcellularLocation>
        <location evidence="1">Cytoplasm</location>
    </subcellularLocation>
</comment>
<dbReference type="SMART" id="SM00448">
    <property type="entry name" value="REC"/>
    <property type="match status" value="1"/>
</dbReference>
<organism evidence="12 13">
    <name type="scientific">Alicyclobacillus mengziensis</name>
    <dbReference type="NCBI Taxonomy" id="2931921"/>
    <lineage>
        <taxon>Bacteria</taxon>
        <taxon>Bacillati</taxon>
        <taxon>Bacillota</taxon>
        <taxon>Bacilli</taxon>
        <taxon>Bacillales</taxon>
        <taxon>Alicyclobacillaceae</taxon>
        <taxon>Alicyclobacillus</taxon>
    </lineage>
</organism>
<evidence type="ECO:0000259" key="10">
    <source>
        <dbReference type="PROSITE" id="PS50110"/>
    </source>
</evidence>
<dbReference type="InterPro" id="IPR036388">
    <property type="entry name" value="WH-like_DNA-bd_sf"/>
</dbReference>
<dbReference type="KEGG" id="afx:JZ786_21150"/>
<dbReference type="Gene3D" id="3.40.50.2300">
    <property type="match status" value="1"/>
</dbReference>
<dbReference type="FunFam" id="3.40.50.2300:FF:000021">
    <property type="entry name" value="Two-component system response regulator KdpE"/>
    <property type="match status" value="1"/>
</dbReference>
<dbReference type="InterPro" id="IPR001867">
    <property type="entry name" value="OmpR/PhoB-type_DNA-bd"/>
</dbReference>
<evidence type="ECO:0000256" key="4">
    <source>
        <dbReference type="ARBA" id="ARBA00023012"/>
    </source>
</evidence>
<accession>A0A9X7VYE9</accession>
<evidence type="ECO:0000256" key="2">
    <source>
        <dbReference type="ARBA" id="ARBA00022490"/>
    </source>
</evidence>
<dbReference type="GO" id="GO:0005829">
    <property type="term" value="C:cytosol"/>
    <property type="evidence" value="ECO:0007669"/>
    <property type="project" value="TreeGrafter"/>
</dbReference>
<evidence type="ECO:0000256" key="8">
    <source>
        <dbReference type="PROSITE-ProRule" id="PRU00169"/>
    </source>
</evidence>
<dbReference type="Gene3D" id="1.10.10.10">
    <property type="entry name" value="Winged helix-like DNA-binding domain superfamily/Winged helix DNA-binding domain"/>
    <property type="match status" value="1"/>
</dbReference>
<dbReference type="SMART" id="SM00862">
    <property type="entry name" value="Trans_reg_C"/>
    <property type="match status" value="1"/>
</dbReference>
<evidence type="ECO:0000256" key="5">
    <source>
        <dbReference type="ARBA" id="ARBA00023015"/>
    </source>
</evidence>
<keyword evidence="3 8" id="KW-0597">Phosphoprotein</keyword>
<feature type="domain" description="Response regulatory" evidence="10">
    <location>
        <begin position="4"/>
        <end position="117"/>
    </location>
</feature>
<dbReference type="GO" id="GO:0032993">
    <property type="term" value="C:protein-DNA complex"/>
    <property type="evidence" value="ECO:0007669"/>
    <property type="project" value="TreeGrafter"/>
</dbReference>
<evidence type="ECO:0000256" key="6">
    <source>
        <dbReference type="ARBA" id="ARBA00023125"/>
    </source>
</evidence>
<evidence type="ECO:0000256" key="1">
    <source>
        <dbReference type="ARBA" id="ARBA00004496"/>
    </source>
</evidence>
<name>A0A9X7VYE9_9BACL</name>
<evidence type="ECO:0000256" key="7">
    <source>
        <dbReference type="ARBA" id="ARBA00023163"/>
    </source>
</evidence>
<keyword evidence="5" id="KW-0805">Transcription regulation</keyword>
<dbReference type="Pfam" id="PF00072">
    <property type="entry name" value="Response_reg"/>
    <property type="match status" value="1"/>
</dbReference>
<dbReference type="InterPro" id="IPR001789">
    <property type="entry name" value="Sig_transdc_resp-reg_receiver"/>
</dbReference>
<dbReference type="PROSITE" id="PS50110">
    <property type="entry name" value="RESPONSE_REGULATORY"/>
    <property type="match status" value="1"/>
</dbReference>
<proteinExistence type="predicted"/>
<reference evidence="12 13" key="1">
    <citation type="submission" date="2021-02" db="EMBL/GenBank/DDBJ databases">
        <title>Alicyclobacillus curvatus sp. nov. and Alicyclobacillus mengziensis sp. nov., two acidophilic bacteria isolated from acid mine drainage.</title>
        <authorList>
            <person name="Huang Y."/>
        </authorList>
    </citation>
    <scope>NUCLEOTIDE SEQUENCE [LARGE SCALE GENOMIC DNA]</scope>
    <source>
        <strain evidence="12 13">S30H14</strain>
    </source>
</reference>
<dbReference type="PROSITE" id="PS51755">
    <property type="entry name" value="OMPR_PHOB"/>
    <property type="match status" value="1"/>
</dbReference>
<dbReference type="GO" id="GO:0045893">
    <property type="term" value="P:positive regulation of DNA-templated transcription"/>
    <property type="evidence" value="ECO:0007669"/>
    <property type="project" value="UniProtKB-ARBA"/>
</dbReference>
<keyword evidence="4" id="KW-0902">Two-component regulatory system</keyword>
<dbReference type="InterPro" id="IPR039420">
    <property type="entry name" value="WalR-like"/>
</dbReference>
<evidence type="ECO:0000313" key="13">
    <source>
        <dbReference type="Proteomes" id="UP000663505"/>
    </source>
</evidence>
<dbReference type="CDD" id="cd17620">
    <property type="entry name" value="REC_OmpR_KdpE-like"/>
    <property type="match status" value="1"/>
</dbReference>
<feature type="DNA-binding region" description="OmpR/PhoB-type" evidence="9">
    <location>
        <begin position="126"/>
        <end position="226"/>
    </location>
</feature>
<dbReference type="GO" id="GO:0042802">
    <property type="term" value="F:identical protein binding"/>
    <property type="evidence" value="ECO:0007669"/>
    <property type="project" value="UniProtKB-ARBA"/>
</dbReference>
<protein>
    <submittedName>
        <fullName evidence="12">Response regulator</fullName>
    </submittedName>
</protein>
<dbReference type="PANTHER" id="PTHR48111">
    <property type="entry name" value="REGULATOR OF RPOS"/>
    <property type="match status" value="1"/>
</dbReference>
<gene>
    <name evidence="12" type="ORF">JZ786_21150</name>
</gene>
<keyword evidence="13" id="KW-1185">Reference proteome</keyword>
<sequence length="228" mass="25674">MGAKILIIDDEEQICRLLRVTLQAHGYTTIESSSGKEGVLQANMTRPDIILLDLGLPDMDGANALAQIREWSNVPIIIVTARDDERGKVMALDNGADDYITKPFGTDELMARIRVALRHSVHQQDEPVLNLGPLTIDLARRTVERCGKQIKLSPIEYDLFKTLATHAGRVITHTQLVRLVWKEQPYETASHYLRVYIGYLRKKLEDDPTKPTLIITEPGVGYRFVVST</sequence>
<evidence type="ECO:0000256" key="9">
    <source>
        <dbReference type="PROSITE-ProRule" id="PRU01091"/>
    </source>
</evidence>
<keyword evidence="2" id="KW-0963">Cytoplasm</keyword>
<dbReference type="SUPFAM" id="SSF52172">
    <property type="entry name" value="CheY-like"/>
    <property type="match status" value="1"/>
</dbReference>
<dbReference type="RefSeq" id="WP_206656266.1">
    <property type="nucleotide sequence ID" value="NZ_CP071182.1"/>
</dbReference>
<dbReference type="Pfam" id="PF00486">
    <property type="entry name" value="Trans_reg_C"/>
    <property type="match status" value="1"/>
</dbReference>
<dbReference type="InterPro" id="IPR011006">
    <property type="entry name" value="CheY-like_superfamily"/>
</dbReference>
<keyword evidence="7" id="KW-0804">Transcription</keyword>
<dbReference type="AlphaFoldDB" id="A0A9X7VYE9"/>
<dbReference type="Gene3D" id="6.10.250.690">
    <property type="match status" value="1"/>
</dbReference>
<dbReference type="PANTHER" id="PTHR48111:SF50">
    <property type="entry name" value="KDP OPERON TRANSCRIPTIONAL REGULATORY PROTEIN KDPE"/>
    <property type="match status" value="1"/>
</dbReference>
<dbReference type="EMBL" id="CP071182">
    <property type="protein sequence ID" value="QSO46905.1"/>
    <property type="molecule type" value="Genomic_DNA"/>
</dbReference>
<feature type="domain" description="OmpR/PhoB-type" evidence="11">
    <location>
        <begin position="126"/>
        <end position="226"/>
    </location>
</feature>
<feature type="modified residue" description="4-aspartylphosphate" evidence="8">
    <location>
        <position position="53"/>
    </location>
</feature>